<keyword evidence="1" id="KW-0238">DNA-binding</keyword>
<protein>
    <submittedName>
        <fullName evidence="1">DNA-binding protein</fullName>
    </submittedName>
</protein>
<dbReference type="AlphaFoldDB" id="A0A930B8T3"/>
<dbReference type="GO" id="GO:0003677">
    <property type="term" value="F:DNA binding"/>
    <property type="evidence" value="ECO:0007669"/>
    <property type="project" value="UniProtKB-KW"/>
</dbReference>
<accession>A0A930B8T3</accession>
<comment type="caution">
    <text evidence="1">The sequence shown here is derived from an EMBL/GenBank/DDBJ whole genome shotgun (WGS) entry which is preliminary data.</text>
</comment>
<evidence type="ECO:0000313" key="2">
    <source>
        <dbReference type="Proteomes" id="UP000757890"/>
    </source>
</evidence>
<proteinExistence type="predicted"/>
<dbReference type="EMBL" id="JABZMK010000040">
    <property type="protein sequence ID" value="MBF1129639.1"/>
    <property type="molecule type" value="Genomic_DNA"/>
</dbReference>
<reference evidence="1" key="1">
    <citation type="submission" date="2020-04" db="EMBL/GenBank/DDBJ databases">
        <title>Deep metagenomics examines the oral microbiome during advanced dental caries in children, revealing novel taxa and co-occurrences with host molecules.</title>
        <authorList>
            <person name="Baker J.L."/>
            <person name="Morton J.T."/>
            <person name="Dinis M."/>
            <person name="Alvarez R."/>
            <person name="Tran N.C."/>
            <person name="Knight R."/>
            <person name="Edlund A."/>
        </authorList>
    </citation>
    <scope>NUCLEOTIDE SEQUENCE</scope>
    <source>
        <strain evidence="1">JCVI_32_bin.14</strain>
    </source>
</reference>
<organism evidence="1 2">
    <name type="scientific">Dialister invisus</name>
    <dbReference type="NCBI Taxonomy" id="218538"/>
    <lineage>
        <taxon>Bacteria</taxon>
        <taxon>Bacillati</taxon>
        <taxon>Bacillota</taxon>
        <taxon>Negativicutes</taxon>
        <taxon>Veillonellales</taxon>
        <taxon>Veillonellaceae</taxon>
        <taxon>Dialister</taxon>
    </lineage>
</organism>
<gene>
    <name evidence="1" type="ORF">HXL70_06300</name>
</gene>
<name>A0A930B8T3_9FIRM</name>
<dbReference type="Proteomes" id="UP000757890">
    <property type="component" value="Unassembled WGS sequence"/>
</dbReference>
<sequence>MIDGYTTIKETAERWNITVRQVQYLCANGQVEGAVKFGRAWAIPKEVKKPTDSRVTTGKYRNWRNNDKLCKE</sequence>
<dbReference type="RefSeq" id="WP_276640090.1">
    <property type="nucleotide sequence ID" value="NZ_CAUQCT010000064.1"/>
</dbReference>
<evidence type="ECO:0000313" key="1">
    <source>
        <dbReference type="EMBL" id="MBF1129639.1"/>
    </source>
</evidence>